<dbReference type="Proteomes" id="UP000276776">
    <property type="component" value="Unassembled WGS sequence"/>
</dbReference>
<accession>A0A0N5D9P8</accession>
<dbReference type="Gene3D" id="3.40.50.150">
    <property type="entry name" value="Vaccinia Virus protein VP39"/>
    <property type="match status" value="1"/>
</dbReference>
<keyword evidence="4" id="KW-0963">Cytoplasm</keyword>
<evidence type="ECO:0000313" key="19">
    <source>
        <dbReference type="Proteomes" id="UP000276776"/>
    </source>
</evidence>
<evidence type="ECO:0000313" key="18">
    <source>
        <dbReference type="EMBL" id="VDN07518.1"/>
    </source>
</evidence>
<dbReference type="WBParaSite" id="TCLT_0000986401-mRNA-1">
    <property type="protein sequence ID" value="TCLT_0000986401-mRNA-1"/>
    <property type="gene ID" value="TCLT_0000986401"/>
</dbReference>
<evidence type="ECO:0000256" key="3">
    <source>
        <dbReference type="ARBA" id="ARBA00005547"/>
    </source>
</evidence>
<name>A0A0N5D9P8_THECL</name>
<reference evidence="20" key="1">
    <citation type="submission" date="2017-02" db="UniProtKB">
        <authorList>
            <consortium name="WormBaseParasite"/>
        </authorList>
    </citation>
    <scope>IDENTIFICATION</scope>
</reference>
<dbReference type="InterPro" id="IPR029063">
    <property type="entry name" value="SAM-dependent_MTases_sf"/>
</dbReference>
<dbReference type="InterPro" id="IPR022238">
    <property type="entry name" value="Bud23_C"/>
</dbReference>
<evidence type="ECO:0000256" key="2">
    <source>
        <dbReference type="ARBA" id="ARBA00004496"/>
    </source>
</evidence>
<dbReference type="SUPFAM" id="SSF53335">
    <property type="entry name" value="S-adenosyl-L-methionine-dependent methyltransferases"/>
    <property type="match status" value="1"/>
</dbReference>
<dbReference type="CDD" id="cd02440">
    <property type="entry name" value="AdoMet_MTases"/>
    <property type="match status" value="1"/>
</dbReference>
<proteinExistence type="inferred from homology"/>
<dbReference type="GO" id="GO:0005737">
    <property type="term" value="C:cytoplasm"/>
    <property type="evidence" value="ECO:0007669"/>
    <property type="project" value="UniProtKB-SubCell"/>
</dbReference>
<evidence type="ECO:0000256" key="8">
    <source>
        <dbReference type="ARBA" id="ARBA00023242"/>
    </source>
</evidence>
<evidence type="ECO:0000256" key="12">
    <source>
        <dbReference type="ARBA" id="ARBA00074415"/>
    </source>
</evidence>
<feature type="region of interest" description="Disordered" evidence="15">
    <location>
        <begin position="251"/>
        <end position="278"/>
    </location>
</feature>
<organism evidence="20">
    <name type="scientific">Thelazia callipaeda</name>
    <name type="common">Oriental eyeworm</name>
    <name type="synonym">Parasitic nematode</name>
    <dbReference type="NCBI Taxonomy" id="103827"/>
    <lineage>
        <taxon>Eukaryota</taxon>
        <taxon>Metazoa</taxon>
        <taxon>Ecdysozoa</taxon>
        <taxon>Nematoda</taxon>
        <taxon>Chromadorea</taxon>
        <taxon>Rhabditida</taxon>
        <taxon>Spirurina</taxon>
        <taxon>Spiruromorpha</taxon>
        <taxon>Thelazioidea</taxon>
        <taxon>Thelaziidae</taxon>
        <taxon>Thelazia</taxon>
    </lineage>
</organism>
<dbReference type="AlphaFoldDB" id="A0A0N5D9P8"/>
<evidence type="ECO:0000256" key="1">
    <source>
        <dbReference type="ARBA" id="ARBA00004123"/>
    </source>
</evidence>
<comment type="subcellular location">
    <subcellularLocation>
        <location evidence="2">Cytoplasm</location>
    </subcellularLocation>
    <subcellularLocation>
        <location evidence="1">Nucleus</location>
    </subcellularLocation>
</comment>
<protein>
    <recommendedName>
        <fullName evidence="12">18S rRNA (guanine-N(7))-methyltransferase</fullName>
    </recommendedName>
    <alternativeName>
        <fullName evidence="14">Bud site selection protein 23 homolog</fullName>
    </alternativeName>
    <alternativeName>
        <fullName evidence="13">rRNA methyltransferase and ribosome maturation factor</fullName>
    </alternativeName>
</protein>
<gene>
    <name evidence="18" type="ORF">TCLT_LOCUS9853</name>
</gene>
<dbReference type="STRING" id="103827.A0A0N5D9P8"/>
<feature type="domain" description="18S rRNA (guanine(1575)-N(7))-methyltransferase Bud23 C-terminal" evidence="17">
    <location>
        <begin position="202"/>
        <end position="275"/>
    </location>
</feature>
<evidence type="ECO:0000256" key="7">
    <source>
        <dbReference type="ARBA" id="ARBA00022691"/>
    </source>
</evidence>
<evidence type="ECO:0000256" key="15">
    <source>
        <dbReference type="SAM" id="MobiDB-lite"/>
    </source>
</evidence>
<comment type="subunit">
    <text evidence="11">Heterodimer with TRMT112; this heterodimerization is necessary for the metabolic stability and activity of the catalytic subunit BUD23. Interacts with GRIP1.</text>
</comment>
<dbReference type="PANTHER" id="PTHR12734:SF0">
    <property type="entry name" value="18S RRNA (GUANINE-N(7))-METHYLTRANSFERASE-RELATED"/>
    <property type="match status" value="1"/>
</dbReference>
<evidence type="ECO:0000256" key="5">
    <source>
        <dbReference type="ARBA" id="ARBA00022603"/>
    </source>
</evidence>
<dbReference type="GO" id="GO:0005730">
    <property type="term" value="C:nucleolus"/>
    <property type="evidence" value="ECO:0007669"/>
    <property type="project" value="TreeGrafter"/>
</dbReference>
<keyword evidence="19" id="KW-1185">Reference proteome</keyword>
<evidence type="ECO:0000256" key="9">
    <source>
        <dbReference type="ARBA" id="ARBA00050374"/>
    </source>
</evidence>
<evidence type="ECO:0000256" key="14">
    <source>
        <dbReference type="ARBA" id="ARBA00081208"/>
    </source>
</evidence>
<comment type="function">
    <text evidence="10">S-adenosyl-L-methionine-dependent methyltransferase that specifically methylates the N(7) position of a guanine in 18S rRNA. Requires the methyltransferase adapter protein TRM112 for full rRNA methyltransferase activity. Involved in the pre-rRNA processing steps leading to small-subunit rRNA production independently of its RNA-modifying catalytic activity. Important for biogenesis end export of the 40S ribosomal subunit independent on its methyltransferase activity. Locus-specific steroid receptor coactivator. Potentiates transactivation by glucocorticoid (NR3C1), mineralocorticoid (NR3C2), androgen (AR) and progesterone (PGR) receptors. Required for the maintenance of open chromatin at the TSC22D3/GILZ locus to facilitate NR3C1 loading on the response elements. Required for maintenance of dimethylation on histone H3 'Lys-79' (H3K79me2), although direct histone methyltransferase activity is not observed in vitro.</text>
</comment>
<keyword evidence="7" id="KW-0949">S-adenosyl-L-methionine</keyword>
<dbReference type="Pfam" id="PF12589">
    <property type="entry name" value="WBS_methylT"/>
    <property type="match status" value="1"/>
</dbReference>
<evidence type="ECO:0000256" key="4">
    <source>
        <dbReference type="ARBA" id="ARBA00022490"/>
    </source>
</evidence>
<sequence>MSRPECIGPPELYYNEDQAAKYSRNSHIIGIQRQMTERAVELLAIPDNETPRLILDIGCGSGLSGEMLTDMGYYWIGVDISEAMLKVATEDREVKGDILLHDMGVGLPFRPGTFDGAISISALQWLCHANSKDQNPRRRLLCFFQSLYACLSRGSRAALQFYPETIDQSELITTQAMKAGFTGGLVIDYPHSSKAKKVYLVLMVGGLQQLPKSLTEDKNTDHISNIERRSWKNKKRGKRVVVKRSRDWIESKKERARKRGKDVCASSKYTGRKRRRFV</sequence>
<dbReference type="InterPro" id="IPR013216">
    <property type="entry name" value="Methyltransf_11"/>
</dbReference>
<evidence type="ECO:0000256" key="13">
    <source>
        <dbReference type="ARBA" id="ARBA00075516"/>
    </source>
</evidence>
<dbReference type="Pfam" id="PF08241">
    <property type="entry name" value="Methyltransf_11"/>
    <property type="match status" value="1"/>
</dbReference>
<comment type="similarity">
    <text evidence="3">Belongs to the class I-like SAM-binding methyltransferase superfamily. BUD23/WBSCR22 family.</text>
</comment>
<dbReference type="PANTHER" id="PTHR12734">
    <property type="entry name" value="METHYLTRANSFERASE-RELATED"/>
    <property type="match status" value="1"/>
</dbReference>
<dbReference type="OrthoDB" id="2877at2759"/>
<keyword evidence="5" id="KW-0489">Methyltransferase</keyword>
<feature type="domain" description="Methyltransferase type 11" evidence="16">
    <location>
        <begin position="55"/>
        <end position="129"/>
    </location>
</feature>
<dbReference type="InterPro" id="IPR039769">
    <property type="entry name" value="Bud23-like"/>
</dbReference>
<evidence type="ECO:0000259" key="16">
    <source>
        <dbReference type="Pfam" id="PF08241"/>
    </source>
</evidence>
<reference evidence="18 19" key="2">
    <citation type="submission" date="2018-11" db="EMBL/GenBank/DDBJ databases">
        <authorList>
            <consortium name="Pathogen Informatics"/>
        </authorList>
    </citation>
    <scope>NUCLEOTIDE SEQUENCE [LARGE SCALE GENOMIC DNA]</scope>
</reference>
<dbReference type="FunFam" id="3.40.50.150:FF:000017">
    <property type="entry name" value="probable 18S rRNA (Guanine-N(7))-methyltransferase"/>
    <property type="match status" value="1"/>
</dbReference>
<keyword evidence="6" id="KW-0808">Transferase</keyword>
<evidence type="ECO:0000256" key="10">
    <source>
        <dbReference type="ARBA" id="ARBA00059355"/>
    </source>
</evidence>
<evidence type="ECO:0000256" key="11">
    <source>
        <dbReference type="ARBA" id="ARBA00064164"/>
    </source>
</evidence>
<dbReference type="GO" id="GO:0016435">
    <property type="term" value="F:rRNA (guanine) methyltransferase activity"/>
    <property type="evidence" value="ECO:0007669"/>
    <property type="project" value="InterPro"/>
</dbReference>
<dbReference type="OMA" id="WIQEKKE"/>
<comment type="catalytic activity">
    <reaction evidence="9">
        <text>a guanosine in 18S rRNA + S-adenosyl-L-methionine = an N(7)-methylguanosine in 18S rRNA + S-adenosyl-L-homocysteine</text>
        <dbReference type="Rhea" id="RHEA:54584"/>
        <dbReference type="Rhea" id="RHEA-COMP:13937"/>
        <dbReference type="Rhea" id="RHEA-COMP:13938"/>
        <dbReference type="ChEBI" id="CHEBI:57856"/>
        <dbReference type="ChEBI" id="CHEBI:59789"/>
        <dbReference type="ChEBI" id="CHEBI:74269"/>
        <dbReference type="ChEBI" id="CHEBI:74480"/>
    </reaction>
</comment>
<dbReference type="GO" id="GO:0070476">
    <property type="term" value="P:rRNA (guanine-N7)-methylation"/>
    <property type="evidence" value="ECO:0007669"/>
    <property type="project" value="InterPro"/>
</dbReference>
<evidence type="ECO:0000313" key="20">
    <source>
        <dbReference type="WBParaSite" id="TCLT_0000986401-mRNA-1"/>
    </source>
</evidence>
<keyword evidence="8" id="KW-0539">Nucleus</keyword>
<evidence type="ECO:0000259" key="17">
    <source>
        <dbReference type="Pfam" id="PF12589"/>
    </source>
</evidence>
<dbReference type="EMBL" id="UYYF01004897">
    <property type="protein sequence ID" value="VDN07518.1"/>
    <property type="molecule type" value="Genomic_DNA"/>
</dbReference>
<evidence type="ECO:0000256" key="6">
    <source>
        <dbReference type="ARBA" id="ARBA00022679"/>
    </source>
</evidence>